<dbReference type="GO" id="GO:0008168">
    <property type="term" value="F:methyltransferase activity"/>
    <property type="evidence" value="ECO:0007669"/>
    <property type="project" value="UniProtKB-KW"/>
</dbReference>
<organism evidence="7 8">
    <name type="scientific">Tanacetum coccineum</name>
    <dbReference type="NCBI Taxonomy" id="301880"/>
    <lineage>
        <taxon>Eukaryota</taxon>
        <taxon>Viridiplantae</taxon>
        <taxon>Streptophyta</taxon>
        <taxon>Embryophyta</taxon>
        <taxon>Tracheophyta</taxon>
        <taxon>Spermatophyta</taxon>
        <taxon>Magnoliopsida</taxon>
        <taxon>eudicotyledons</taxon>
        <taxon>Gunneridae</taxon>
        <taxon>Pentapetalae</taxon>
        <taxon>asterids</taxon>
        <taxon>campanulids</taxon>
        <taxon>Asterales</taxon>
        <taxon>Asteraceae</taxon>
        <taxon>Asteroideae</taxon>
        <taxon>Anthemideae</taxon>
        <taxon>Anthemidinae</taxon>
        <taxon>Tanacetum</taxon>
    </lineage>
</organism>
<reference evidence="7" key="1">
    <citation type="journal article" date="2022" name="Int. J. Mol. Sci.">
        <title>Draft Genome of Tanacetum Coccineum: Genomic Comparison of Closely Related Tanacetum-Family Plants.</title>
        <authorList>
            <person name="Yamashiro T."/>
            <person name="Shiraishi A."/>
            <person name="Nakayama K."/>
            <person name="Satake H."/>
        </authorList>
    </citation>
    <scope>NUCLEOTIDE SEQUENCE</scope>
</reference>
<dbReference type="Proteomes" id="UP001151760">
    <property type="component" value="Unassembled WGS sequence"/>
</dbReference>
<dbReference type="EMBL" id="BQNB010016012">
    <property type="protein sequence ID" value="GJT46761.1"/>
    <property type="molecule type" value="Genomic_DNA"/>
</dbReference>
<evidence type="ECO:0000256" key="1">
    <source>
        <dbReference type="ARBA" id="ARBA00011925"/>
    </source>
</evidence>
<name>A0ABQ5E7D6_9ASTR</name>
<keyword evidence="3" id="KW-0805">Transcription regulation</keyword>
<evidence type="ECO:0000256" key="4">
    <source>
        <dbReference type="ARBA" id="ARBA00023163"/>
    </source>
</evidence>
<evidence type="ECO:0000259" key="6">
    <source>
        <dbReference type="Pfam" id="PF25350"/>
    </source>
</evidence>
<accession>A0ABQ5E7D6</accession>
<evidence type="ECO:0000256" key="2">
    <source>
        <dbReference type="ARBA" id="ARBA00022691"/>
    </source>
</evidence>
<comment type="catalytic activity">
    <reaction evidence="5">
        <text>L-arginyl-[protein] + 2 S-adenosyl-L-methionine = N(omega),N(omega)-dimethyl-L-arginyl-[protein] + 2 S-adenosyl-L-homocysteine + 2 H(+)</text>
        <dbReference type="Rhea" id="RHEA:48096"/>
        <dbReference type="Rhea" id="RHEA-COMP:10532"/>
        <dbReference type="Rhea" id="RHEA-COMP:11991"/>
        <dbReference type="ChEBI" id="CHEBI:15378"/>
        <dbReference type="ChEBI" id="CHEBI:29965"/>
        <dbReference type="ChEBI" id="CHEBI:57856"/>
        <dbReference type="ChEBI" id="CHEBI:59789"/>
        <dbReference type="ChEBI" id="CHEBI:61897"/>
        <dbReference type="EC" id="2.1.1.319"/>
    </reaction>
</comment>
<feature type="domain" description="Probable histone-arginine methyltransferase CARM1-like N-terminal PH" evidence="6">
    <location>
        <begin position="33"/>
        <end position="72"/>
    </location>
</feature>
<dbReference type="Gene3D" id="3.40.50.150">
    <property type="entry name" value="Vaccinia Virus protein VP39"/>
    <property type="match status" value="1"/>
</dbReference>
<evidence type="ECO:0000256" key="3">
    <source>
        <dbReference type="ARBA" id="ARBA00023015"/>
    </source>
</evidence>
<dbReference type="Pfam" id="PF25350">
    <property type="entry name" value="PH_PRMT_N"/>
    <property type="match status" value="1"/>
</dbReference>
<keyword evidence="8" id="KW-1185">Reference proteome</keyword>
<proteinExistence type="predicted"/>
<evidence type="ECO:0000313" key="7">
    <source>
        <dbReference type="EMBL" id="GJT46761.1"/>
    </source>
</evidence>
<feature type="non-terminal residue" evidence="7">
    <location>
        <position position="203"/>
    </location>
</feature>
<keyword evidence="7" id="KW-0808">Transferase</keyword>
<dbReference type="GO" id="GO:0032259">
    <property type="term" value="P:methylation"/>
    <property type="evidence" value="ECO:0007669"/>
    <property type="project" value="UniProtKB-KW"/>
</dbReference>
<evidence type="ECO:0000256" key="5">
    <source>
        <dbReference type="ARBA" id="ARBA00049086"/>
    </source>
</evidence>
<protein>
    <recommendedName>
        <fullName evidence="1">type I protein arginine methyltransferase</fullName>
        <ecNumber evidence="1">2.1.1.319</ecNumber>
    </recommendedName>
</protein>
<dbReference type="InterPro" id="IPR025799">
    <property type="entry name" value="Arg_MeTrfase"/>
</dbReference>
<dbReference type="PANTHER" id="PTHR11006:SF10">
    <property type="entry name" value="HISTONE-ARGININE METHYLTRANSFERASE CARMER-RELATED"/>
    <property type="match status" value="1"/>
</dbReference>
<dbReference type="CDD" id="cd02440">
    <property type="entry name" value="AdoMet_MTases"/>
    <property type="match status" value="1"/>
</dbReference>
<dbReference type="PANTHER" id="PTHR11006">
    <property type="entry name" value="PROTEIN ARGININE N-METHYLTRANSFERASE"/>
    <property type="match status" value="1"/>
</dbReference>
<dbReference type="InterPro" id="IPR029063">
    <property type="entry name" value="SAM-dependent_MTases_sf"/>
</dbReference>
<dbReference type="EC" id="2.1.1.319" evidence="1"/>
<reference evidence="7" key="2">
    <citation type="submission" date="2022-01" db="EMBL/GenBank/DDBJ databases">
        <authorList>
            <person name="Yamashiro T."/>
            <person name="Shiraishi A."/>
            <person name="Satake H."/>
            <person name="Nakayama K."/>
        </authorList>
    </citation>
    <scope>NUCLEOTIDE SEQUENCE</scope>
</reference>
<gene>
    <name evidence="7" type="ORF">Tco_0955476</name>
</gene>
<comment type="caution">
    <text evidence="7">The sequence shown here is derived from an EMBL/GenBank/DDBJ whole genome shotgun (WGS) entry which is preliminary data.</text>
</comment>
<evidence type="ECO:0000313" key="8">
    <source>
        <dbReference type="Proteomes" id="UP001151760"/>
    </source>
</evidence>
<dbReference type="InterPro" id="IPR057622">
    <property type="entry name" value="CARM1-like_PH"/>
</dbReference>
<dbReference type="SUPFAM" id="SSF53335">
    <property type="entry name" value="S-adenosyl-L-methionine-dependent methyltransferases"/>
    <property type="match status" value="1"/>
</dbReference>
<keyword evidence="4" id="KW-0804">Transcription</keyword>
<sequence length="203" mass="22535">MGDLSGSNNRQLRQVNVEIFKHIYKKLRKGDPLYRLGEVQSLCVSEGSETTKEKTYSKGITSSFHGAFELWKKEVVIQGWLCLANGTVSSSKSKFDDKIEASSAKMYFHYYGQLLHQQNMMQDYVRTGSYYAAVIENQVDFVGAGSGILSLFAAQAGAKHVYAVEASEMADYAGNPLLAQRITGKVEDVELPEKADILISEPM</sequence>
<keyword evidence="2" id="KW-0949">S-adenosyl-L-methionine</keyword>
<keyword evidence="7" id="KW-0489">Methyltransferase</keyword>